<protein>
    <submittedName>
        <fullName evidence="2">Uncharacterized protein</fullName>
    </submittedName>
</protein>
<feature type="transmembrane region" description="Helical" evidence="1">
    <location>
        <begin position="237"/>
        <end position="261"/>
    </location>
</feature>
<evidence type="ECO:0000313" key="3">
    <source>
        <dbReference type="Proteomes" id="UP000199629"/>
    </source>
</evidence>
<feature type="transmembrane region" description="Helical" evidence="1">
    <location>
        <begin position="302"/>
        <end position="322"/>
    </location>
</feature>
<name>A0A1C4Z2H8_9ACTN</name>
<dbReference type="Proteomes" id="UP000199629">
    <property type="component" value="Unassembled WGS sequence"/>
</dbReference>
<proteinExistence type="predicted"/>
<dbReference type="AlphaFoldDB" id="A0A1C4Z2H8"/>
<evidence type="ECO:0000256" key="1">
    <source>
        <dbReference type="SAM" id="Phobius"/>
    </source>
</evidence>
<organism evidence="2 3">
    <name type="scientific">Micromonospora chaiyaphumensis</name>
    <dbReference type="NCBI Taxonomy" id="307119"/>
    <lineage>
        <taxon>Bacteria</taxon>
        <taxon>Bacillati</taxon>
        <taxon>Actinomycetota</taxon>
        <taxon>Actinomycetes</taxon>
        <taxon>Micromonosporales</taxon>
        <taxon>Micromonosporaceae</taxon>
        <taxon>Micromonospora</taxon>
    </lineage>
</organism>
<feature type="transmembrane region" description="Helical" evidence="1">
    <location>
        <begin position="86"/>
        <end position="112"/>
    </location>
</feature>
<keyword evidence="1" id="KW-1133">Transmembrane helix</keyword>
<feature type="transmembrane region" description="Helical" evidence="1">
    <location>
        <begin position="124"/>
        <end position="144"/>
    </location>
</feature>
<feature type="transmembrane region" description="Helical" evidence="1">
    <location>
        <begin position="200"/>
        <end position="217"/>
    </location>
</feature>
<keyword evidence="1" id="KW-0472">Membrane</keyword>
<keyword evidence="1" id="KW-0812">Transmembrane</keyword>
<gene>
    <name evidence="2" type="ORF">GA0070214_11187</name>
</gene>
<sequence length="334" mass="35505">MRPGARPFRRPSAVEARVQHGVERRNLRLPQGKYGVAVRNSRKFRWASQTVAACAVAIAWVILGYGLRSQPDPEAWSEFFEAGGRFAAFIGIYLPFYLLAPVLAVVVVLALVSTRDWLSGLLTTAAIGVALFEGWVAMIGGPLFQAQPHLMASLIWCVVADGVAIVALVGVWLTHTGEPTRAVNGVAVGNSRNLRRASQTVAACAVAIAWVILGYGLRSQPDPEGWGELEAGGRGAAGLFIYLPFYLLAPVLAVVVVLALVSTRDWLSGLLTTTTVGVGLFGCWVALIGGPLVQAQPDLPASLIWCVVADGVAFVALVGVWLTRTDKPTRAVNG</sequence>
<feature type="transmembrane region" description="Helical" evidence="1">
    <location>
        <begin position="46"/>
        <end position="66"/>
    </location>
</feature>
<dbReference type="EMBL" id="FMCS01000011">
    <property type="protein sequence ID" value="SCF27252.1"/>
    <property type="molecule type" value="Genomic_DNA"/>
</dbReference>
<feature type="transmembrane region" description="Helical" evidence="1">
    <location>
        <begin position="268"/>
        <end position="290"/>
    </location>
</feature>
<feature type="transmembrane region" description="Helical" evidence="1">
    <location>
        <begin position="150"/>
        <end position="173"/>
    </location>
</feature>
<accession>A0A1C4Z2H8</accession>
<reference evidence="3" key="1">
    <citation type="submission" date="2016-06" db="EMBL/GenBank/DDBJ databases">
        <authorList>
            <person name="Varghese N."/>
            <person name="Submissions Spin"/>
        </authorList>
    </citation>
    <scope>NUCLEOTIDE SEQUENCE [LARGE SCALE GENOMIC DNA]</scope>
    <source>
        <strain evidence="3">DSM 45246</strain>
    </source>
</reference>
<evidence type="ECO:0000313" key="2">
    <source>
        <dbReference type="EMBL" id="SCF27252.1"/>
    </source>
</evidence>
<keyword evidence="3" id="KW-1185">Reference proteome</keyword>